<dbReference type="GO" id="GO:0017056">
    <property type="term" value="F:structural constituent of nuclear pore"/>
    <property type="evidence" value="ECO:0007669"/>
    <property type="project" value="TreeGrafter"/>
</dbReference>
<proteinExistence type="predicted"/>
<protein>
    <submittedName>
        <fullName evidence="9">Uncharacterized protein</fullName>
    </submittedName>
</protein>
<feature type="domain" description="Nucleoprotein TPR/MLP1-2" evidence="6">
    <location>
        <begin position="1054"/>
        <end position="1181"/>
    </location>
</feature>
<dbReference type="GO" id="GO:0005643">
    <property type="term" value="C:nuclear pore"/>
    <property type="evidence" value="ECO:0007669"/>
    <property type="project" value="TreeGrafter"/>
</dbReference>
<feature type="region of interest" description="Disordered" evidence="5">
    <location>
        <begin position="1122"/>
        <end position="1150"/>
    </location>
</feature>
<feature type="coiled-coil region" evidence="4">
    <location>
        <begin position="302"/>
        <end position="393"/>
    </location>
</feature>
<evidence type="ECO:0000259" key="7">
    <source>
        <dbReference type="Pfam" id="PF25481"/>
    </source>
</evidence>
<sequence>MTKTRKKAREDAAHDAEMAEAGPSQQSSNPTLEVPVPEDIDLDYLSEILPNIPDFSRVTSDAVAVLYKLVVGLNTDLDGLRREADELHAEVEKKDVELDQALQDKESLSKDLEENVELVHSELGQVKREREKLAEENASLKSKVSQLSNSQASSSSDVESFKHRLDDSEREKRELLSVISRLKEEGSQREEEIQTLRANLKEARQEHQFLESQARELKSTETSTKFRIDTLSQQLQLSQAEVERSSAELTAKADEYSKYRRTKHSEMLQLQSSYDSLTQEHTTTKATLQTLQSAHSAQTNQLTQALSKVQALQGQIAEQESKYASEANGLKRLVEMMEEREKQAKEIVQNIETEWATVGEKAERRENALKLEIERERQGREEAERRIDTLETVVHRMGRGDLPLHPGGTPLRTPGGVDRTEDGMMGLSPTVALASRSQKSGKTFTQVYEDFVKLQEDFDRKCLEHQQMERTLSQVLAEIEERAPILSRQREEYDRISEEATHLSQELAAALEQRDEQLRIAQDQSQKVKALNKENGLLQKQLGDLGRQVQTLLREITRRDDPTIPMDDEPEQPAPAASVDEVITNNLVTREMGEKMENEEREYKEAMDEEQAKAIQEASQMIRDLEEKLEEEKRRDASLIPGLLLDRANGGQGLAAAMAIEPANESEVASQLAEVQNQFEAYKTEIGLDSTMLREKLIAAERESHEFGAALAKANAKVEFLNDRLRIHQDDYQVRDRQLDELSKRNQQLFDQYTRVDIECNRVTEELHISNGRLEQLRNEGANLRAEKNIWATVQSRLVDENRALSVERSHLAGLMTNIQRMHGDLERSGENDRRRLEGQLQMLEGQTQDLRTQLSRERDTVRHLTLQKELEAKELQTRLDKANEEASRTREALVGAETSKKHLEDRVADLTKQLQGNQEKLGVYERRPATTAAAASAATSVDPDLSREQQLEQEVAELRSALKVAEVDLATARGHVQQFKDISQANEVALSSLNTTFDEYKAATENQLAHRESEVKALEEKLANASTELGQIRDQHATLQKTFDEERTAWKNDKKTLEDTIVDMTTSDKHLEADRSSREAGIRLAEERLRAAEEKYTHEVVAHAETIKANDQLKKDVNAARNEARENKSAAETAQAKLSASENSWKSQKETLDKEISDLKTRSQDLSSQNSILHQHLESVSSQASRIRATAEGSTTATTGEGESEDVNTKLAELRSVVSYLRKEKEIVDLQLELSKQENARQKTQIDHLTTSLQEARDSLTEERERAVESAASAAQHAELVERINQLNILRESNATLRAESENNAKKARQLEIKLRGLTAQLEPLQIQARTAQAELEAANGTVQRLEQECQGWQDRNKQLLSKYDRADPVELQNLKDEVAKLMAQLEEVQKAQKAAEEELAKKTSEFAEQTSKLQLAERNHAKAKEAINRANTNWKERIASMNEERKAFSEERQKLNAKIAELEAAGASAQPASDLTEQLQEKEAQIASLQAENEKLAAEKESLSQAATQPAVAGGEAPASWEAEKAELIKAREDTAEKLKELEEQARKTANLKLANEKLQARLVSVTNQVGEERRKHEAALAQAKAEAAAAASAGTTNAAPSEELIKKHAAAVENLKKQHQAQVQALQALIEKTKQEAASAAAQAGATQPGADSDARVQALEKELRELKEGQAADIAKALDDGRNENNLKWKIKESQLIKNIKRVKELEQKITEWEASGTLPAGSLASTGTAPTALPAQAKPAVSGAASAATAAKPAPAATQPRPGQAKPAAAGPSTGATATGGLPKRPPPTGPAAAAPATTTRGGAPAVRGRGAARGAARGLPNRALPTRQTTPLSGGVSIMGAAAAAAASAGGAAPKRPREDGDAGPGEDSLAKRLKPAEGEATGAPGKPVQIRRPAPTT</sequence>
<comment type="subcellular location">
    <subcellularLocation>
        <location evidence="1">Nucleus</location>
    </subcellularLocation>
</comment>
<dbReference type="InterPro" id="IPR012929">
    <property type="entry name" value="Nucleoprot-TPR/MLP1-2_dom"/>
</dbReference>
<dbReference type="GO" id="GO:0006406">
    <property type="term" value="P:mRNA export from nucleus"/>
    <property type="evidence" value="ECO:0007669"/>
    <property type="project" value="TreeGrafter"/>
</dbReference>
<keyword evidence="2 4" id="KW-0175">Coiled coil</keyword>
<keyword evidence="10" id="KW-1185">Reference proteome</keyword>
<feature type="coiled-coil region" evidence="4">
    <location>
        <begin position="760"/>
        <end position="787"/>
    </location>
</feature>
<dbReference type="Pfam" id="PF25481">
    <property type="entry name" value="Nucleoprot-TPR"/>
    <property type="match status" value="1"/>
</dbReference>
<feature type="coiled-coil region" evidence="4">
    <location>
        <begin position="589"/>
        <end position="635"/>
    </location>
</feature>
<dbReference type="OrthoDB" id="343070at2759"/>
<feature type="region of interest" description="Disordered" evidence="5">
    <location>
        <begin position="1499"/>
        <end position="1522"/>
    </location>
</feature>
<feature type="compositionally biased region" description="Polar residues" evidence="5">
    <location>
        <begin position="1131"/>
        <end position="1147"/>
    </location>
</feature>
<evidence type="ECO:0000256" key="1">
    <source>
        <dbReference type="ARBA" id="ARBA00004123"/>
    </source>
</evidence>
<feature type="compositionally biased region" description="Low complexity" evidence="5">
    <location>
        <begin position="1191"/>
        <end position="1202"/>
    </location>
</feature>
<evidence type="ECO:0000313" key="10">
    <source>
        <dbReference type="Proteomes" id="UP000298030"/>
    </source>
</evidence>
<dbReference type="InterPro" id="IPR057974">
    <property type="entry name" value="NUA/TPR/MLP1-2-like_dom"/>
</dbReference>
<dbReference type="EMBL" id="QPFP01000022">
    <property type="protein sequence ID" value="TEB30684.1"/>
    <property type="molecule type" value="Genomic_DNA"/>
</dbReference>
<evidence type="ECO:0000256" key="2">
    <source>
        <dbReference type="ARBA" id="ARBA00023054"/>
    </source>
</evidence>
<feature type="compositionally biased region" description="Low complexity" evidence="5">
    <location>
        <begin position="142"/>
        <end position="158"/>
    </location>
</feature>
<evidence type="ECO:0000256" key="4">
    <source>
        <dbReference type="SAM" id="Coils"/>
    </source>
</evidence>
<feature type="region of interest" description="Disordered" evidence="5">
    <location>
        <begin position="137"/>
        <end position="166"/>
    </location>
</feature>
<dbReference type="PANTHER" id="PTHR18898">
    <property type="entry name" value="NUCLEOPROTEIN TPR-RELATED"/>
    <property type="match status" value="1"/>
</dbReference>
<dbReference type="Gene3D" id="1.10.287.1490">
    <property type="match status" value="2"/>
</dbReference>
<organism evidence="9 10">
    <name type="scientific">Coprinellus micaceus</name>
    <name type="common">Glistening ink-cap mushroom</name>
    <name type="synonym">Coprinus micaceus</name>
    <dbReference type="NCBI Taxonomy" id="71717"/>
    <lineage>
        <taxon>Eukaryota</taxon>
        <taxon>Fungi</taxon>
        <taxon>Dikarya</taxon>
        <taxon>Basidiomycota</taxon>
        <taxon>Agaricomycotina</taxon>
        <taxon>Agaricomycetes</taxon>
        <taxon>Agaricomycetidae</taxon>
        <taxon>Agaricales</taxon>
        <taxon>Agaricineae</taxon>
        <taxon>Psathyrellaceae</taxon>
        <taxon>Coprinellus</taxon>
    </lineage>
</organism>
<comment type="caution">
    <text evidence="9">The sequence shown here is derived from an EMBL/GenBank/DDBJ whole genome shotgun (WGS) entry which is preliminary data.</text>
</comment>
<keyword evidence="3" id="KW-0539">Nucleus</keyword>
<evidence type="ECO:0000259" key="6">
    <source>
        <dbReference type="Pfam" id="PF07926"/>
    </source>
</evidence>
<reference evidence="9 10" key="1">
    <citation type="journal article" date="2019" name="Nat. Ecol. Evol.">
        <title>Megaphylogeny resolves global patterns of mushroom evolution.</title>
        <authorList>
            <person name="Varga T."/>
            <person name="Krizsan K."/>
            <person name="Foldi C."/>
            <person name="Dima B."/>
            <person name="Sanchez-Garcia M."/>
            <person name="Sanchez-Ramirez S."/>
            <person name="Szollosi G.J."/>
            <person name="Szarkandi J.G."/>
            <person name="Papp V."/>
            <person name="Albert L."/>
            <person name="Andreopoulos W."/>
            <person name="Angelini C."/>
            <person name="Antonin V."/>
            <person name="Barry K.W."/>
            <person name="Bougher N.L."/>
            <person name="Buchanan P."/>
            <person name="Buyck B."/>
            <person name="Bense V."/>
            <person name="Catcheside P."/>
            <person name="Chovatia M."/>
            <person name="Cooper J."/>
            <person name="Damon W."/>
            <person name="Desjardin D."/>
            <person name="Finy P."/>
            <person name="Geml J."/>
            <person name="Haridas S."/>
            <person name="Hughes K."/>
            <person name="Justo A."/>
            <person name="Karasinski D."/>
            <person name="Kautmanova I."/>
            <person name="Kiss B."/>
            <person name="Kocsube S."/>
            <person name="Kotiranta H."/>
            <person name="LaButti K.M."/>
            <person name="Lechner B.E."/>
            <person name="Liimatainen K."/>
            <person name="Lipzen A."/>
            <person name="Lukacs Z."/>
            <person name="Mihaltcheva S."/>
            <person name="Morgado L.N."/>
            <person name="Niskanen T."/>
            <person name="Noordeloos M.E."/>
            <person name="Ohm R.A."/>
            <person name="Ortiz-Santana B."/>
            <person name="Ovrebo C."/>
            <person name="Racz N."/>
            <person name="Riley R."/>
            <person name="Savchenko A."/>
            <person name="Shiryaev A."/>
            <person name="Soop K."/>
            <person name="Spirin V."/>
            <person name="Szebenyi C."/>
            <person name="Tomsovsky M."/>
            <person name="Tulloss R.E."/>
            <person name="Uehling J."/>
            <person name="Grigoriev I.V."/>
            <person name="Vagvolgyi C."/>
            <person name="Papp T."/>
            <person name="Martin F.M."/>
            <person name="Miettinen O."/>
            <person name="Hibbett D.S."/>
            <person name="Nagy L.G."/>
        </authorList>
    </citation>
    <scope>NUCLEOTIDE SEQUENCE [LARGE SCALE GENOMIC DNA]</scope>
    <source>
        <strain evidence="9 10">FP101781</strain>
    </source>
</reference>
<feature type="compositionally biased region" description="Basic and acidic residues" evidence="5">
    <location>
        <begin position="8"/>
        <end position="17"/>
    </location>
</feature>
<gene>
    <name evidence="9" type="ORF">FA13DRAFT_1764420</name>
</gene>
<feature type="compositionally biased region" description="Low complexity" evidence="5">
    <location>
        <begin position="1796"/>
        <end position="1829"/>
    </location>
</feature>
<dbReference type="GO" id="GO:0006606">
    <property type="term" value="P:protein import into nucleus"/>
    <property type="evidence" value="ECO:0007669"/>
    <property type="project" value="InterPro"/>
</dbReference>
<feature type="coiled-coil region" evidence="4">
    <location>
        <begin position="1221"/>
        <end position="1267"/>
    </location>
</feature>
<feature type="compositionally biased region" description="Polar residues" evidence="5">
    <location>
        <begin position="1177"/>
        <end position="1186"/>
    </location>
</feature>
<feature type="domain" description="Nucleoprotein TPR/MPL1" evidence="7">
    <location>
        <begin position="219"/>
        <end position="293"/>
    </location>
</feature>
<dbReference type="Pfam" id="PF07926">
    <property type="entry name" value="TPR_MLP1_2"/>
    <property type="match status" value="1"/>
</dbReference>
<feature type="coiled-coil region" evidence="4">
    <location>
        <begin position="1002"/>
        <end position="1036"/>
    </location>
</feature>
<accession>A0A4Y7T9P0</accession>
<feature type="region of interest" description="Disordered" evidence="5">
    <location>
        <begin position="1"/>
        <end position="36"/>
    </location>
</feature>
<feature type="coiled-coil region" evidence="4">
    <location>
        <begin position="834"/>
        <end position="921"/>
    </location>
</feature>
<dbReference type="Pfam" id="PF25785">
    <property type="entry name" value="TPR"/>
    <property type="match status" value="1"/>
</dbReference>
<evidence type="ECO:0000256" key="5">
    <source>
        <dbReference type="SAM" id="MobiDB-lite"/>
    </source>
</evidence>
<feature type="coiled-coil region" evidence="4">
    <location>
        <begin position="486"/>
        <end position="541"/>
    </location>
</feature>
<feature type="compositionally biased region" description="Basic and acidic residues" evidence="5">
    <location>
        <begin position="1875"/>
        <end position="1884"/>
    </location>
</feature>
<feature type="region of interest" description="Disordered" evidence="5">
    <location>
        <begin position="1177"/>
        <end position="1208"/>
    </location>
</feature>
<evidence type="ECO:0000313" key="9">
    <source>
        <dbReference type="EMBL" id="TEB30684.1"/>
    </source>
</evidence>
<evidence type="ECO:0000256" key="3">
    <source>
        <dbReference type="ARBA" id="ARBA00023242"/>
    </source>
</evidence>
<name>A0A4Y7T9P0_COPMI</name>
<dbReference type="PANTHER" id="PTHR18898:SF2">
    <property type="entry name" value="NUCLEOPROTEIN TPR"/>
    <property type="match status" value="1"/>
</dbReference>
<feature type="compositionally biased region" description="Low complexity" evidence="5">
    <location>
        <begin position="1739"/>
        <end position="1788"/>
    </location>
</feature>
<feature type="domain" description="NUA/TPR/MLP1-2-like" evidence="8">
    <location>
        <begin position="521"/>
        <end position="589"/>
    </location>
</feature>
<feature type="compositionally biased region" description="Low complexity" evidence="5">
    <location>
        <begin position="1846"/>
        <end position="1859"/>
    </location>
</feature>
<evidence type="ECO:0000259" key="8">
    <source>
        <dbReference type="Pfam" id="PF25785"/>
    </source>
</evidence>
<dbReference type="Proteomes" id="UP000298030">
    <property type="component" value="Unassembled WGS sequence"/>
</dbReference>
<dbReference type="STRING" id="71717.A0A4Y7T9P0"/>
<dbReference type="InterPro" id="IPR057577">
    <property type="entry name" value="Nucleoprot-TPR/MLP1_dom"/>
</dbReference>
<feature type="region of interest" description="Disordered" evidence="5">
    <location>
        <begin position="1723"/>
        <end position="1904"/>
    </location>
</feature>